<keyword evidence="5" id="KW-1185">Reference proteome</keyword>
<dbReference type="Gene3D" id="2.10.50.10">
    <property type="entry name" value="Tumor Necrosis Factor Receptor, subunit A, domain 2"/>
    <property type="match status" value="2"/>
</dbReference>
<dbReference type="InterPro" id="IPR018056">
    <property type="entry name" value="Kringle_CS"/>
</dbReference>
<comment type="caution">
    <text evidence="4">The sequence shown here is derived from an EMBL/GenBank/DDBJ whole genome shotgun (WGS) entry which is preliminary data.</text>
</comment>
<dbReference type="InterPro" id="IPR011641">
    <property type="entry name" value="Tyr-kin_ephrin_A/B_rcpt-like"/>
</dbReference>
<dbReference type="SMART" id="SM00130">
    <property type="entry name" value="KR"/>
    <property type="match status" value="1"/>
</dbReference>
<feature type="domain" description="Kringle" evidence="3">
    <location>
        <begin position="1879"/>
        <end position="1959"/>
    </location>
</feature>
<keyword evidence="1" id="KW-0420">Kringle</keyword>
<keyword evidence="2" id="KW-1015">Disulfide bond</keyword>
<evidence type="ECO:0000259" key="3">
    <source>
        <dbReference type="PROSITE" id="PS50070"/>
    </source>
</evidence>
<dbReference type="Proteomes" id="UP000601435">
    <property type="component" value="Unassembled WGS sequence"/>
</dbReference>
<dbReference type="SUPFAM" id="SSF57440">
    <property type="entry name" value="Kringle-like"/>
    <property type="match status" value="1"/>
</dbReference>
<dbReference type="InterPro" id="IPR013806">
    <property type="entry name" value="Kringle-like"/>
</dbReference>
<dbReference type="Gene3D" id="2.40.20.10">
    <property type="entry name" value="Plasminogen Kringle 4"/>
    <property type="match status" value="1"/>
</dbReference>
<accession>A0A812LT64</accession>
<protein>
    <submittedName>
        <fullName evidence="4">HGFAC protein</fullName>
    </submittedName>
</protein>
<gene>
    <name evidence="4" type="primary">HGFAC</name>
    <name evidence="4" type="ORF">SNEC2469_LOCUS4824</name>
</gene>
<dbReference type="Pfam" id="PF07699">
    <property type="entry name" value="Ephrin_rec_like"/>
    <property type="match status" value="1"/>
</dbReference>
<proteinExistence type="predicted"/>
<dbReference type="PANTHER" id="PTHR46967">
    <property type="entry name" value="INSULIN-LIKE GROWTH FACTOR BINDING PROTEIN,N-TERMINAL"/>
    <property type="match status" value="1"/>
</dbReference>
<dbReference type="InterPro" id="IPR009030">
    <property type="entry name" value="Growth_fac_rcpt_cys_sf"/>
</dbReference>
<dbReference type="PANTHER" id="PTHR46967:SF1">
    <property type="entry name" value="KERATIN-ASSOCIATED PROTEIN 16-1-LIKE"/>
    <property type="match status" value="1"/>
</dbReference>
<dbReference type="OrthoDB" id="9925451at2759"/>
<dbReference type="InterPro" id="IPR000001">
    <property type="entry name" value="Kringle"/>
</dbReference>
<sequence length="2120" mass="233625">MPARTLLERDLIQAASDDREVARLPLGKVAVRIMHYIASLRSSVLQHRAHTSSAAQADPECRRASLLSRGTVGRGGLETASGIEYMHGSLSNLGFQASDVSLVCPSNYALLNDFHEGKVYQQCCPIASLACAGCERYDPATDSCLQCAAGFRPFAPTSSGPGPASQQICQLCADVPWADAHGSSCAEFERSGICQLGRVHDVNLTVSQGLLAAEACCACGGGVRGASSFAYAALNVPCGKTNVDMLPLPRLDATYLTEKCMVHQLNLTMDGRTGKVFGELQSPEPQTIACQITATASRAPGSDAIIPEASASLQIRVVHFAYSGSALTFTHENQSFAPAFHGFWDHFELRCTPDLPWAQIDRLGTISQNGQPPIPRTAGCTVSAKGCLEGEWGNCTMVTRSTETVLVAANEPSELFLVSEASRKWVKVNEVSLVVGRSTTSYRLSSVLSSQQEAEIDPPVAYHVECGNGTRFEARRGVLTKDGVDVFHLTSSGQFAGEPAVSLLGHCRALEPRCQLRLRCRAYGVLPFSKRLQRADFLVSVTDDTCWTRGRPEDFAPLIALSHQTWNVSDVSNANATSSSSAVAQCRALCRADKTCAAAGLDLAGNCYKAVHTVSTTSNLTSIHVKVTDCDPLKQCLMVAVPGEAYLSGQFCPVENRMQLPVYSMDGVTDDSTLYLHKFDHLSEAAPEQCGNPSRDAWVIRRKSARDFVGDSLELRGPILWCFSDDVVQQAFDVDGYAGGSYPSPDESSRQNANASTPRVVEVKPWVFECKSPLQDREEFRAAQGLPEQFPNPDDAKRIFRFDDLTTELMDDHSLGFCECFPGNYGDSWPVVRQAFEAMPPGSDNAFVPPPQLLVHGAVTCEITALHSSHQDVGKQDCEVLAKQAHLEFFWVGEYAGISLCRLYLTCNSLQVEVGAEGQLFGLSFQEACAIANPEECWDEKRRLFLTGFQTSVLGGREDLQSGEVPCLFEEQLKQCHRLKRLQVPGVESCDTCRFAKSTYRSERQPLRPSFPAGTALRVSCHPDLYHTFHHEVQISGMSMTCVNGYWITEFGGMSMMDLNCQIGVQITAREPSSFLDYSRAQRGEEWFEAHYGKTLRSWDGKCLAPDHWAGEAAEAIDVPLEVSFAALPWGRVGHAQLEPGSTISLWNMQATRFLSGSVAGSVFGSHSRQQLDWAGLEDEISFLVVAAGHGKVGLYNQPSRRFLQVSDRQLKLSDSVNWEHLAQMDDSVVFKPVGSDAGHLGLWNVAHRRFVTLNGAAARAENCSDSGDACSSGLSKQMTAAQTFVAQTLGHEFTFHLGGYGCAEGGSDRRCGYYTSFHSGRCQLAETCEPVLEPRAMTFAKARQRVASGGNSTSNSEMANETASQATSLLDYSEAEVVEVDATLTNLSTLQAAVNLSWYGALMNQPHMSNDWVPWAWGPVASAIWDKHMNQQQFQQYVIDNDWGTMITMPRDFTTVFVECDVPGLEWWVNHGWTKKYNGYSGIVHIQKCPELLCPEGEVIEQLAMRGRRLEVRCRKVCGFKFDESTDCKWSMASGDMDNWAWWKTGQWGSKSRVPEGSYGWIGQGTWWWAGMPGNPKFFVGMRFSAPWNGWEFKACNAPRKYNIKYVAYHERYQYDVYGQHMYWDHFPAFVSDWVLYQYIPRPEENLGTWGWREDNLNVKYYWRLRRSVFATKTPEYVDGCSTCPKGEIPVSPGSQECEPCGTGLYTNFEGSASCLTCNVGYASRRRRATSCEGCPAGKYQDNFLRMQDFNCKCRGCMPCPSGYFSSGTAAACSACPAGRFASSEGQTACELCPAGLQSFEGSKACFEDCPCSPDLSCSCHFGDTLSYNITVPVHKKGTQYEVRMTFLGEVTSCRFMDRPVAELAQQSLCNESLEDANGWGYRGCQDHTASGRVCLPWQASLARLEAKRSNINSSEAGLGNHSFCRNPDNSSTIWCFVDDLDVAWEYCQPQAEKIFQTTVFVMGNQSTVLRLSGERETCRGLQKVAVIHPMKAQWGECRSGSRDTWRFLPVPAAPGRALLEFAGNGRPLCVDAGNGAMISCYEHDLRQLVPMDALHEHINRWTMKEHGNVEHVCGIDQYSLCSLVSVGSKNALDLLVDMGQVRASYKCPVHSMIGYDTV</sequence>
<dbReference type="EMBL" id="CAJNJA010009409">
    <property type="protein sequence ID" value="CAE7246483.1"/>
    <property type="molecule type" value="Genomic_DNA"/>
</dbReference>
<dbReference type="Pfam" id="PF00051">
    <property type="entry name" value="Kringle"/>
    <property type="match status" value="1"/>
</dbReference>
<evidence type="ECO:0000313" key="4">
    <source>
        <dbReference type="EMBL" id="CAE7246483.1"/>
    </source>
</evidence>
<dbReference type="PROSITE" id="PS50070">
    <property type="entry name" value="KRINGLE_2"/>
    <property type="match status" value="1"/>
</dbReference>
<dbReference type="SUPFAM" id="SSF57184">
    <property type="entry name" value="Growth factor receptor domain"/>
    <property type="match status" value="1"/>
</dbReference>
<evidence type="ECO:0000256" key="2">
    <source>
        <dbReference type="ARBA" id="ARBA00023157"/>
    </source>
</evidence>
<evidence type="ECO:0000256" key="1">
    <source>
        <dbReference type="ARBA" id="ARBA00022572"/>
    </source>
</evidence>
<organism evidence="4 5">
    <name type="scientific">Symbiodinium necroappetens</name>
    <dbReference type="NCBI Taxonomy" id="1628268"/>
    <lineage>
        <taxon>Eukaryota</taxon>
        <taxon>Sar</taxon>
        <taxon>Alveolata</taxon>
        <taxon>Dinophyceae</taxon>
        <taxon>Suessiales</taxon>
        <taxon>Symbiodiniaceae</taxon>
        <taxon>Symbiodinium</taxon>
    </lineage>
</organism>
<reference evidence="4" key="1">
    <citation type="submission" date="2021-02" db="EMBL/GenBank/DDBJ databases">
        <authorList>
            <person name="Dougan E. K."/>
            <person name="Rhodes N."/>
            <person name="Thang M."/>
            <person name="Chan C."/>
        </authorList>
    </citation>
    <scope>NUCLEOTIDE SEQUENCE</scope>
</reference>
<dbReference type="SMART" id="SM01411">
    <property type="entry name" value="Ephrin_rec_like"/>
    <property type="match status" value="2"/>
</dbReference>
<evidence type="ECO:0000313" key="5">
    <source>
        <dbReference type="Proteomes" id="UP000601435"/>
    </source>
</evidence>
<dbReference type="PROSITE" id="PS00021">
    <property type="entry name" value="KRINGLE_1"/>
    <property type="match status" value="1"/>
</dbReference>
<name>A0A812LT64_9DINO</name>
<dbReference type="InterPro" id="IPR038178">
    <property type="entry name" value="Kringle_sf"/>
</dbReference>